<organism evidence="1 2">
    <name type="scientific">Novosphingobium aerophilum</name>
    <dbReference type="NCBI Taxonomy" id="2839843"/>
    <lineage>
        <taxon>Bacteria</taxon>
        <taxon>Pseudomonadati</taxon>
        <taxon>Pseudomonadota</taxon>
        <taxon>Alphaproteobacteria</taxon>
        <taxon>Sphingomonadales</taxon>
        <taxon>Sphingomonadaceae</taxon>
        <taxon>Novosphingobium</taxon>
    </lineage>
</organism>
<dbReference type="AlphaFoldDB" id="A0A7X1KDQ0"/>
<evidence type="ECO:0000313" key="1">
    <source>
        <dbReference type="EMBL" id="MBC2653392.1"/>
    </source>
</evidence>
<dbReference type="NCBIfam" id="TIGR02609">
    <property type="entry name" value="doc_partner"/>
    <property type="match status" value="1"/>
</dbReference>
<dbReference type="RefSeq" id="WP_185684771.1">
    <property type="nucleotide sequence ID" value="NZ_JACLAU010000046.1"/>
</dbReference>
<dbReference type="GO" id="GO:0003677">
    <property type="term" value="F:DNA binding"/>
    <property type="evidence" value="ECO:0007669"/>
    <property type="project" value="UniProtKB-KW"/>
</dbReference>
<dbReference type="Gene3D" id="2.10.260.10">
    <property type="match status" value="1"/>
</dbReference>
<dbReference type="EMBL" id="JACLAU010000046">
    <property type="protein sequence ID" value="MBC2653392.1"/>
    <property type="molecule type" value="Genomic_DNA"/>
</dbReference>
<dbReference type="Proteomes" id="UP000520156">
    <property type="component" value="Unassembled WGS sequence"/>
</dbReference>
<sequence length="76" mass="8146">MNATIKLTKVGNSTGAVFPKELLALLRVGPGDTLYVSETPDGGVRLTACDPAFEAKMAAAEKIMREDRDILRVLAQ</sequence>
<keyword evidence="2" id="KW-1185">Reference proteome</keyword>
<dbReference type="InterPro" id="IPR037914">
    <property type="entry name" value="SpoVT-AbrB_sf"/>
</dbReference>
<protein>
    <submittedName>
        <fullName evidence="1">AbrB/MazE/SpoVT family DNA-binding domain-containing protein</fullName>
    </submittedName>
</protein>
<reference evidence="1 2" key="1">
    <citation type="submission" date="2020-08" db="EMBL/GenBank/DDBJ databases">
        <title>The genome sequence of Novosphingobium flavum 4Y4.</title>
        <authorList>
            <person name="Liu Y."/>
        </authorList>
    </citation>
    <scope>NUCLEOTIDE SEQUENCE [LARGE SCALE GENOMIC DNA]</scope>
    <source>
        <strain evidence="1 2">4Y4</strain>
    </source>
</reference>
<evidence type="ECO:0000313" key="2">
    <source>
        <dbReference type="Proteomes" id="UP000520156"/>
    </source>
</evidence>
<dbReference type="InterPro" id="IPR013432">
    <property type="entry name" value="Doc_partner"/>
</dbReference>
<name>A0A7X1KDQ0_9SPHN</name>
<keyword evidence="1" id="KW-0238">DNA-binding</keyword>
<accession>A0A7X1KDQ0</accession>
<comment type="caution">
    <text evidence="1">The sequence shown here is derived from an EMBL/GenBank/DDBJ whole genome shotgun (WGS) entry which is preliminary data.</text>
</comment>
<dbReference type="SUPFAM" id="SSF89447">
    <property type="entry name" value="AbrB/MazE/MraZ-like"/>
    <property type="match status" value="1"/>
</dbReference>
<gene>
    <name evidence="1" type="ORF">H7F49_17035</name>
</gene>
<proteinExistence type="predicted"/>